<dbReference type="PANTHER" id="PTHR22953:SF153">
    <property type="entry name" value="PURPLE ACID PHOSPHATASE"/>
    <property type="match status" value="1"/>
</dbReference>
<dbReference type="EMBL" id="JAVDUU010000003">
    <property type="protein sequence ID" value="MDR6943510.1"/>
    <property type="molecule type" value="Genomic_DNA"/>
</dbReference>
<evidence type="ECO:0000256" key="1">
    <source>
        <dbReference type="ARBA" id="ARBA00022729"/>
    </source>
</evidence>
<comment type="caution">
    <text evidence="3">The sequence shown here is derived from an EMBL/GenBank/DDBJ whole genome shotgun (WGS) entry which is preliminary data.</text>
</comment>
<dbReference type="PANTHER" id="PTHR22953">
    <property type="entry name" value="ACID PHOSPHATASE RELATED"/>
    <property type="match status" value="1"/>
</dbReference>
<keyword evidence="1" id="KW-0732">Signal</keyword>
<organism evidence="3 4">
    <name type="scientific">Mucilaginibacter pocheonensis</name>
    <dbReference type="NCBI Taxonomy" id="398050"/>
    <lineage>
        <taxon>Bacteria</taxon>
        <taxon>Pseudomonadati</taxon>
        <taxon>Bacteroidota</taxon>
        <taxon>Sphingobacteriia</taxon>
        <taxon>Sphingobacteriales</taxon>
        <taxon>Sphingobacteriaceae</taxon>
        <taxon>Mucilaginibacter</taxon>
    </lineage>
</organism>
<evidence type="ECO:0000313" key="4">
    <source>
        <dbReference type="Proteomes" id="UP001247620"/>
    </source>
</evidence>
<evidence type="ECO:0000313" key="3">
    <source>
        <dbReference type="EMBL" id="MDR6943510.1"/>
    </source>
</evidence>
<keyword evidence="4" id="KW-1185">Reference proteome</keyword>
<name>A0ABU1TDP3_9SPHI</name>
<feature type="domain" description="Calcineurin-like phosphoesterase" evidence="2">
    <location>
        <begin position="56"/>
        <end position="271"/>
    </location>
</feature>
<protein>
    <submittedName>
        <fullName evidence="3">Calcineurin-like phosphoesterase family protein</fullName>
    </submittedName>
</protein>
<sequence length="375" mass="42130">MTTADPLQTKPVFKLDQPDDSYKFQPLPSPAGEYPYHLSADKILPHISDQKIIFHVLGDTGSVRHPENIGVIASAMARQYDTADVNERPQFLYHLGDIVYNYGEAEYYDEQFFTPYKNYPGPIFAIAGNHDSDINTANPVPYKSLDAFAKVFCDTISRPVSLGGGAGKTSMVQPNIYWTLKTPLVNIIGLHSNVPKFGVITAEQREWFAEELKANNRERPEKALFVCLHHAPYSSDINHGSSRPMIELLEDVFEETGIKPDLVMSGHVHNYQRFNKIYNDSKALTYIVAGAGGFDELHAVAQPDDKRFTSYDHLFDNIRLVKYCDSKHGFLKMAIEKAAEGLTITGEYYTVAGEQTEPDNQATLADRFTLQIPEK</sequence>
<evidence type="ECO:0000259" key="2">
    <source>
        <dbReference type="Pfam" id="PF00149"/>
    </source>
</evidence>
<dbReference type="InterPro" id="IPR039331">
    <property type="entry name" value="PAPs-like"/>
</dbReference>
<accession>A0ABU1TDP3</accession>
<dbReference type="Pfam" id="PF00149">
    <property type="entry name" value="Metallophos"/>
    <property type="match status" value="1"/>
</dbReference>
<dbReference type="InterPro" id="IPR029052">
    <property type="entry name" value="Metallo-depent_PP-like"/>
</dbReference>
<dbReference type="Gene3D" id="3.60.21.10">
    <property type="match status" value="1"/>
</dbReference>
<dbReference type="RefSeq" id="WP_310097875.1">
    <property type="nucleotide sequence ID" value="NZ_JAVDUU010000003.1"/>
</dbReference>
<proteinExistence type="predicted"/>
<gene>
    <name evidence="3" type="ORF">J2W55_003363</name>
</gene>
<dbReference type="InterPro" id="IPR004843">
    <property type="entry name" value="Calcineurin-like_PHP"/>
</dbReference>
<dbReference type="Proteomes" id="UP001247620">
    <property type="component" value="Unassembled WGS sequence"/>
</dbReference>
<dbReference type="SUPFAM" id="SSF56300">
    <property type="entry name" value="Metallo-dependent phosphatases"/>
    <property type="match status" value="1"/>
</dbReference>
<reference evidence="3 4" key="1">
    <citation type="submission" date="2023-07" db="EMBL/GenBank/DDBJ databases">
        <title>Sorghum-associated microbial communities from plants grown in Nebraska, USA.</title>
        <authorList>
            <person name="Schachtman D."/>
        </authorList>
    </citation>
    <scope>NUCLEOTIDE SEQUENCE [LARGE SCALE GENOMIC DNA]</scope>
    <source>
        <strain evidence="3 4">3262</strain>
    </source>
</reference>